<evidence type="ECO:0000256" key="1">
    <source>
        <dbReference type="SAM" id="MobiDB-lite"/>
    </source>
</evidence>
<dbReference type="EnsemblMetazoa" id="Aqu2.1.27922_001">
    <property type="protein sequence ID" value="Aqu2.1.27922_001"/>
    <property type="gene ID" value="Aqu2.1.27922"/>
</dbReference>
<feature type="compositionally biased region" description="Polar residues" evidence="1">
    <location>
        <begin position="36"/>
        <end position="53"/>
    </location>
</feature>
<sequence>MYFICVPIYAREAKRLLLNKRLLEYLKVLYSKRSTETANESDTARVSQSVVQENNERSKETDNESETARVSQSVVQEN</sequence>
<name>A0A1X7UKE9_AMPQE</name>
<reference evidence="2" key="1">
    <citation type="submission" date="2017-05" db="UniProtKB">
        <authorList>
            <consortium name="EnsemblMetazoa"/>
        </authorList>
    </citation>
    <scope>IDENTIFICATION</scope>
</reference>
<feature type="compositionally biased region" description="Polar residues" evidence="1">
    <location>
        <begin position="68"/>
        <end position="78"/>
    </location>
</feature>
<dbReference type="AlphaFoldDB" id="A0A1X7UKE9"/>
<accession>A0A1X7UKE9</accession>
<proteinExistence type="predicted"/>
<organism evidence="2">
    <name type="scientific">Amphimedon queenslandica</name>
    <name type="common">Sponge</name>
    <dbReference type="NCBI Taxonomy" id="400682"/>
    <lineage>
        <taxon>Eukaryota</taxon>
        <taxon>Metazoa</taxon>
        <taxon>Porifera</taxon>
        <taxon>Demospongiae</taxon>
        <taxon>Heteroscleromorpha</taxon>
        <taxon>Haplosclerida</taxon>
        <taxon>Niphatidae</taxon>
        <taxon>Amphimedon</taxon>
    </lineage>
</organism>
<feature type="region of interest" description="Disordered" evidence="1">
    <location>
        <begin position="34"/>
        <end position="78"/>
    </location>
</feature>
<evidence type="ECO:0000313" key="2">
    <source>
        <dbReference type="EnsemblMetazoa" id="Aqu2.1.27922_001"/>
    </source>
</evidence>
<dbReference type="InParanoid" id="A0A1X7UKE9"/>
<protein>
    <submittedName>
        <fullName evidence="2">Uncharacterized protein</fullName>
    </submittedName>
</protein>